<reference evidence="1" key="1">
    <citation type="submission" date="2021-04" db="EMBL/GenBank/DDBJ databases">
        <title>The complete genome sequence of Caulobacter sp. S6.</title>
        <authorList>
            <person name="Tang Y."/>
            <person name="Ouyang W."/>
            <person name="Liu Q."/>
            <person name="Huang B."/>
            <person name="Guo Z."/>
            <person name="Lei P."/>
        </authorList>
    </citation>
    <scope>NUCLEOTIDE SEQUENCE</scope>
    <source>
        <strain evidence="1">S6</strain>
    </source>
</reference>
<protein>
    <submittedName>
        <fullName evidence="1">Uncharacterized protein</fullName>
    </submittedName>
</protein>
<dbReference type="AlphaFoldDB" id="A0A975FZE4"/>
<sequence>MSDDRVATLLNLLGELEGQLEGASDPLLTELREAVGATLAALYRANIERRLVLAAGQLTRH</sequence>
<accession>A0A975FZE4</accession>
<dbReference type="EMBL" id="CP073078">
    <property type="protein sequence ID" value="QUD87657.1"/>
    <property type="molecule type" value="Genomic_DNA"/>
</dbReference>
<keyword evidence="2" id="KW-1185">Reference proteome</keyword>
<organism evidence="1 2">
    <name type="scientific">Phenylobacterium montanum</name>
    <dbReference type="NCBI Taxonomy" id="2823693"/>
    <lineage>
        <taxon>Bacteria</taxon>
        <taxon>Pseudomonadati</taxon>
        <taxon>Pseudomonadota</taxon>
        <taxon>Alphaproteobacteria</taxon>
        <taxon>Caulobacterales</taxon>
        <taxon>Caulobacteraceae</taxon>
        <taxon>Phenylobacterium</taxon>
    </lineage>
</organism>
<proteinExistence type="predicted"/>
<dbReference type="RefSeq" id="WP_211937709.1">
    <property type="nucleotide sequence ID" value="NZ_CP073078.1"/>
</dbReference>
<dbReference type="Proteomes" id="UP000676409">
    <property type="component" value="Chromosome"/>
</dbReference>
<gene>
    <name evidence="1" type="ORF">KCG34_21845</name>
</gene>
<dbReference type="KEGG" id="caul:KCG34_21845"/>
<name>A0A975FZE4_9CAUL</name>
<evidence type="ECO:0000313" key="2">
    <source>
        <dbReference type="Proteomes" id="UP000676409"/>
    </source>
</evidence>
<evidence type="ECO:0000313" key="1">
    <source>
        <dbReference type="EMBL" id="QUD87657.1"/>
    </source>
</evidence>